<name>A0A8S4ASB1_9TELE</name>
<feature type="compositionally biased region" description="Basic and acidic residues" evidence="1">
    <location>
        <begin position="74"/>
        <end position="103"/>
    </location>
</feature>
<proteinExistence type="predicted"/>
<protein>
    <submittedName>
        <fullName evidence="2">(Atlantic silverside) hypothetical protein</fullName>
    </submittedName>
</protein>
<reference evidence="2" key="1">
    <citation type="submission" date="2021-05" db="EMBL/GenBank/DDBJ databases">
        <authorList>
            <person name="Tigano A."/>
        </authorList>
    </citation>
    <scope>NUCLEOTIDE SEQUENCE</scope>
</reference>
<dbReference type="AlphaFoldDB" id="A0A8S4ASB1"/>
<keyword evidence="3" id="KW-1185">Reference proteome</keyword>
<dbReference type="EMBL" id="CAJRST010005557">
    <property type="protein sequence ID" value="CAG5889309.1"/>
    <property type="molecule type" value="Genomic_DNA"/>
</dbReference>
<evidence type="ECO:0000256" key="1">
    <source>
        <dbReference type="SAM" id="MobiDB-lite"/>
    </source>
</evidence>
<gene>
    <name evidence="2" type="ORF">MMEN_LOCUS6181</name>
</gene>
<dbReference type="Proteomes" id="UP000677803">
    <property type="component" value="Unassembled WGS sequence"/>
</dbReference>
<feature type="region of interest" description="Disordered" evidence="1">
    <location>
        <begin position="62"/>
        <end position="103"/>
    </location>
</feature>
<comment type="caution">
    <text evidence="2">The sequence shown here is derived from an EMBL/GenBank/DDBJ whole genome shotgun (WGS) entry which is preliminary data.</text>
</comment>
<evidence type="ECO:0000313" key="2">
    <source>
        <dbReference type="EMBL" id="CAG5889309.1"/>
    </source>
</evidence>
<accession>A0A8S4ASB1</accession>
<sequence length="103" mass="10944">MAKIQHPSVSLYSSDVRSRKQKVLPSLLLGGSQCVPRPDGIFAIPPLLGLLPPVGCALKTSIGRRPEASNQVEGEGHGSRAAEDSVPAEERQEGSGEEEGSWR</sequence>
<evidence type="ECO:0000313" key="3">
    <source>
        <dbReference type="Proteomes" id="UP000677803"/>
    </source>
</evidence>
<organism evidence="2 3">
    <name type="scientific">Menidia menidia</name>
    <name type="common">Atlantic silverside</name>
    <dbReference type="NCBI Taxonomy" id="238744"/>
    <lineage>
        <taxon>Eukaryota</taxon>
        <taxon>Metazoa</taxon>
        <taxon>Chordata</taxon>
        <taxon>Craniata</taxon>
        <taxon>Vertebrata</taxon>
        <taxon>Euteleostomi</taxon>
        <taxon>Actinopterygii</taxon>
        <taxon>Neopterygii</taxon>
        <taxon>Teleostei</taxon>
        <taxon>Neoteleostei</taxon>
        <taxon>Acanthomorphata</taxon>
        <taxon>Ovalentaria</taxon>
        <taxon>Atherinomorphae</taxon>
        <taxon>Atheriniformes</taxon>
        <taxon>Atherinopsidae</taxon>
        <taxon>Menidiinae</taxon>
        <taxon>Menidia</taxon>
    </lineage>
</organism>